<proteinExistence type="predicted"/>
<dbReference type="InterPro" id="IPR002935">
    <property type="entry name" value="SAM_O-MeTrfase"/>
</dbReference>
<protein>
    <submittedName>
        <fullName evidence="4">O-methyltransferase</fullName>
    </submittedName>
</protein>
<evidence type="ECO:0000256" key="2">
    <source>
        <dbReference type="ARBA" id="ARBA00022679"/>
    </source>
</evidence>
<dbReference type="Proteomes" id="UP000636949">
    <property type="component" value="Unassembled WGS sequence"/>
</dbReference>
<sequence length="220" mass="24888">MSLSTLLKNEALYRYILDNTLNMQPVQEKMLNQAKNDELSEMITAPDQLQFLQMLMKMINAKKVIEVGVFRGVGTLALALALPDDGQIYACDVDDSNLEEYKKYWHEAKVNQKIKLEIAPAIKTLTNLIESGHSDSFDFVYIDADKSEYYEYYNLSYKLIRKGGLIVLDNMLRGGKVIDASINTPSIEATRAINKFIKADKRVESILTPIGDGLTIVRKI</sequence>
<gene>
    <name evidence="4" type="ORF">GCM10010995_27930</name>
</gene>
<dbReference type="GO" id="GO:0008171">
    <property type="term" value="F:O-methyltransferase activity"/>
    <property type="evidence" value="ECO:0007669"/>
    <property type="project" value="InterPro"/>
</dbReference>
<dbReference type="SUPFAM" id="SSF53335">
    <property type="entry name" value="S-adenosyl-L-methionine-dependent methyltransferases"/>
    <property type="match status" value="1"/>
</dbReference>
<dbReference type="InterPro" id="IPR029063">
    <property type="entry name" value="SAM-dependent_MTases_sf"/>
</dbReference>
<dbReference type="CDD" id="cd02440">
    <property type="entry name" value="AdoMet_MTases"/>
    <property type="match status" value="1"/>
</dbReference>
<organism evidence="4 5">
    <name type="scientific">Cysteiniphilum litorale</name>
    <dbReference type="NCBI Taxonomy" id="2056700"/>
    <lineage>
        <taxon>Bacteria</taxon>
        <taxon>Pseudomonadati</taxon>
        <taxon>Pseudomonadota</taxon>
        <taxon>Gammaproteobacteria</taxon>
        <taxon>Thiotrichales</taxon>
        <taxon>Fastidiosibacteraceae</taxon>
        <taxon>Cysteiniphilum</taxon>
    </lineage>
</organism>
<comment type="caution">
    <text evidence="4">The sequence shown here is derived from an EMBL/GenBank/DDBJ whole genome shotgun (WGS) entry which is preliminary data.</text>
</comment>
<dbReference type="GO" id="GO:0008757">
    <property type="term" value="F:S-adenosylmethionine-dependent methyltransferase activity"/>
    <property type="evidence" value="ECO:0007669"/>
    <property type="project" value="TreeGrafter"/>
</dbReference>
<keyword evidence="5" id="KW-1185">Reference proteome</keyword>
<keyword evidence="3" id="KW-0949">S-adenosyl-L-methionine</keyword>
<name>A0A8J2Z6X1_9GAMM</name>
<accession>A0A8J2Z6X1</accession>
<keyword evidence="1" id="KW-0489">Methyltransferase</keyword>
<dbReference type="PROSITE" id="PS51682">
    <property type="entry name" value="SAM_OMT_I"/>
    <property type="match status" value="1"/>
</dbReference>
<evidence type="ECO:0000313" key="4">
    <source>
        <dbReference type="EMBL" id="GGG08787.1"/>
    </source>
</evidence>
<evidence type="ECO:0000256" key="3">
    <source>
        <dbReference type="ARBA" id="ARBA00022691"/>
    </source>
</evidence>
<dbReference type="InterPro" id="IPR050362">
    <property type="entry name" value="Cation-dep_OMT"/>
</dbReference>
<dbReference type="PANTHER" id="PTHR10509">
    <property type="entry name" value="O-METHYLTRANSFERASE-RELATED"/>
    <property type="match status" value="1"/>
</dbReference>
<evidence type="ECO:0000313" key="5">
    <source>
        <dbReference type="Proteomes" id="UP000636949"/>
    </source>
</evidence>
<dbReference type="Pfam" id="PF01596">
    <property type="entry name" value="Methyltransf_3"/>
    <property type="match status" value="1"/>
</dbReference>
<reference evidence="4" key="1">
    <citation type="journal article" date="2014" name="Int. J. Syst. Evol. Microbiol.">
        <title>Complete genome sequence of Corynebacterium casei LMG S-19264T (=DSM 44701T), isolated from a smear-ripened cheese.</title>
        <authorList>
            <consortium name="US DOE Joint Genome Institute (JGI-PGF)"/>
            <person name="Walter F."/>
            <person name="Albersmeier A."/>
            <person name="Kalinowski J."/>
            <person name="Ruckert C."/>
        </authorList>
    </citation>
    <scope>NUCLEOTIDE SEQUENCE</scope>
    <source>
        <strain evidence="4">CGMCC 1.15758</strain>
    </source>
</reference>
<dbReference type="PANTHER" id="PTHR10509:SF14">
    <property type="entry name" value="CAFFEOYL-COA O-METHYLTRANSFERASE 3-RELATED"/>
    <property type="match status" value="1"/>
</dbReference>
<dbReference type="RefSeq" id="WP_117004106.1">
    <property type="nucleotide sequence ID" value="NZ_BMJS01000080.1"/>
</dbReference>
<dbReference type="OrthoDB" id="9799672at2"/>
<evidence type="ECO:0000256" key="1">
    <source>
        <dbReference type="ARBA" id="ARBA00022603"/>
    </source>
</evidence>
<dbReference type="EMBL" id="BMJS01000080">
    <property type="protein sequence ID" value="GGG08787.1"/>
    <property type="molecule type" value="Genomic_DNA"/>
</dbReference>
<dbReference type="GO" id="GO:0032259">
    <property type="term" value="P:methylation"/>
    <property type="evidence" value="ECO:0007669"/>
    <property type="project" value="UniProtKB-KW"/>
</dbReference>
<dbReference type="AlphaFoldDB" id="A0A8J2Z6X1"/>
<keyword evidence="2" id="KW-0808">Transferase</keyword>
<reference evidence="4" key="2">
    <citation type="submission" date="2020-09" db="EMBL/GenBank/DDBJ databases">
        <authorList>
            <person name="Sun Q."/>
            <person name="Zhou Y."/>
        </authorList>
    </citation>
    <scope>NUCLEOTIDE SEQUENCE</scope>
    <source>
        <strain evidence="4">CGMCC 1.15758</strain>
    </source>
</reference>
<dbReference type="Gene3D" id="3.40.50.150">
    <property type="entry name" value="Vaccinia Virus protein VP39"/>
    <property type="match status" value="1"/>
</dbReference>